<feature type="region of interest" description="Disordered" evidence="2">
    <location>
        <begin position="1"/>
        <end position="53"/>
    </location>
</feature>
<dbReference type="PANTHER" id="PTHR48081:SF8">
    <property type="entry name" value="ALPHA_BETA HYDROLASE FOLD-3 DOMAIN-CONTAINING PROTEIN-RELATED"/>
    <property type="match status" value="1"/>
</dbReference>
<reference evidence="4 5" key="1">
    <citation type="submission" date="2024-02" db="EMBL/GenBank/DDBJ databases">
        <title>De novo assembly and annotation of 12 fungi associated with fruit tree decline syndrome in Ontario, Canada.</title>
        <authorList>
            <person name="Sulman M."/>
            <person name="Ellouze W."/>
            <person name="Ilyukhin E."/>
        </authorList>
    </citation>
    <scope>NUCLEOTIDE SEQUENCE [LARGE SCALE GENOMIC DNA]</scope>
    <source>
        <strain evidence="4 5">M11/M66-122</strain>
    </source>
</reference>
<feature type="domain" description="Alpha/beta hydrolase fold-3" evidence="3">
    <location>
        <begin position="137"/>
        <end position="256"/>
    </location>
</feature>
<proteinExistence type="predicted"/>
<dbReference type="PANTHER" id="PTHR48081">
    <property type="entry name" value="AB HYDROLASE SUPERFAMILY PROTEIN C4A8.06C"/>
    <property type="match status" value="1"/>
</dbReference>
<evidence type="ECO:0000313" key="5">
    <source>
        <dbReference type="Proteomes" id="UP001320420"/>
    </source>
</evidence>
<name>A0AAN9U632_9PEZI</name>
<keyword evidence="5" id="KW-1185">Reference proteome</keyword>
<evidence type="ECO:0000259" key="3">
    <source>
        <dbReference type="Pfam" id="PF07859"/>
    </source>
</evidence>
<dbReference type="SUPFAM" id="SSF53474">
    <property type="entry name" value="alpha/beta-Hydrolases"/>
    <property type="match status" value="1"/>
</dbReference>
<dbReference type="Gene3D" id="3.40.50.1820">
    <property type="entry name" value="alpha/beta hydrolase"/>
    <property type="match status" value="1"/>
</dbReference>
<dbReference type="AlphaFoldDB" id="A0AAN9U632"/>
<dbReference type="InterPro" id="IPR029058">
    <property type="entry name" value="AB_hydrolase_fold"/>
</dbReference>
<dbReference type="Proteomes" id="UP001320420">
    <property type="component" value="Unassembled WGS sequence"/>
</dbReference>
<keyword evidence="1" id="KW-0378">Hydrolase</keyword>
<dbReference type="EMBL" id="JAKJXP020000167">
    <property type="protein sequence ID" value="KAK7740622.1"/>
    <property type="molecule type" value="Genomic_DNA"/>
</dbReference>
<gene>
    <name evidence="4" type="ORF">SLS62_011063</name>
</gene>
<dbReference type="Pfam" id="PF07859">
    <property type="entry name" value="Abhydrolase_3"/>
    <property type="match status" value="1"/>
</dbReference>
<sequence length="433" mass="47590">MAPRAKKKPAVLDKQPVDVAGLRARTSAAAEQKEHEEEPEELEEFRRSPAPLPAATHPPLTALAHFCRIWLMKIIAFLGLRLIRLLRPAPPETRPSFTRRYACRPGLEVRFFVPPPALATAGLKEKEQTRETPLYIDIHGGGFAVGDAELDDAFCSGWARRTGMLVASLSYRKAPRHPVPTAAGDVAALAAAVIADDDLPRRIRIDRSRVVCGGFSAGGNLCLAASLLAPLSGKVRAAVSYYPIVDFSSPPHQKYADRLYKGGRRAATTTTTTSAARSVEATAKGGAAAAAGQVIEDEFDSIATSGPCLDWGYVPVGHNRKDPVLSPRYAARRDQLPPSVCLVGAQHDMLCREAREMAHWLARRPVPARGAPGWEDSWEDCGRRYKWVLAKGARHAFAEDFRREKSARADRRREFADGIFDDVHRWLRETVLV</sequence>
<protein>
    <recommendedName>
        <fullName evidence="3">Alpha/beta hydrolase fold-3 domain-containing protein</fullName>
    </recommendedName>
</protein>
<dbReference type="InterPro" id="IPR050300">
    <property type="entry name" value="GDXG_lipolytic_enzyme"/>
</dbReference>
<evidence type="ECO:0000313" key="4">
    <source>
        <dbReference type="EMBL" id="KAK7740622.1"/>
    </source>
</evidence>
<dbReference type="GO" id="GO:0016787">
    <property type="term" value="F:hydrolase activity"/>
    <property type="evidence" value="ECO:0007669"/>
    <property type="project" value="UniProtKB-KW"/>
</dbReference>
<accession>A0AAN9U632</accession>
<organism evidence="4 5">
    <name type="scientific">Diatrype stigma</name>
    <dbReference type="NCBI Taxonomy" id="117547"/>
    <lineage>
        <taxon>Eukaryota</taxon>
        <taxon>Fungi</taxon>
        <taxon>Dikarya</taxon>
        <taxon>Ascomycota</taxon>
        <taxon>Pezizomycotina</taxon>
        <taxon>Sordariomycetes</taxon>
        <taxon>Xylariomycetidae</taxon>
        <taxon>Xylariales</taxon>
        <taxon>Diatrypaceae</taxon>
        <taxon>Diatrype</taxon>
    </lineage>
</organism>
<dbReference type="InterPro" id="IPR013094">
    <property type="entry name" value="AB_hydrolase_3"/>
</dbReference>
<evidence type="ECO:0000256" key="2">
    <source>
        <dbReference type="SAM" id="MobiDB-lite"/>
    </source>
</evidence>
<comment type="caution">
    <text evidence="4">The sequence shown here is derived from an EMBL/GenBank/DDBJ whole genome shotgun (WGS) entry which is preliminary data.</text>
</comment>
<evidence type="ECO:0000256" key="1">
    <source>
        <dbReference type="ARBA" id="ARBA00022801"/>
    </source>
</evidence>